<accession>A0A450WG15</accession>
<dbReference type="EMBL" id="CAADFN010000020">
    <property type="protein sequence ID" value="VFK16039.1"/>
    <property type="molecule type" value="Genomic_DNA"/>
</dbReference>
<dbReference type="AlphaFoldDB" id="A0A450WG15"/>
<reference evidence="1" key="1">
    <citation type="submission" date="2019-02" db="EMBL/GenBank/DDBJ databases">
        <authorList>
            <person name="Gruber-Vodicka R. H."/>
            <person name="Seah K. B. B."/>
        </authorList>
    </citation>
    <scope>NUCLEOTIDE SEQUENCE</scope>
    <source>
        <strain evidence="1">BECK_BY7</strain>
    </source>
</reference>
<sequence length="181" mass="21092">MKYLIIDDMPADLKLLKRALIKAENTVNIAQNLGVGWQRIEHERNNGNPFDLVVLDLALDIGSHEFTEENAIIKDALAGHHHGDLPASGQTLGLRLWHRRKELQQRYCYMTHHQYLWISKLTQEDPEFEEQEVYGNTKAIPERISGLILEKSDLWPDNVAGKFRNAWRVWEDSEWLRQSIP</sequence>
<name>A0A450WG15_9GAMM</name>
<protein>
    <recommendedName>
        <fullName evidence="2">Response regulator receiver domain-containing protein</fullName>
    </recommendedName>
</protein>
<dbReference type="InterPro" id="IPR011006">
    <property type="entry name" value="CheY-like_superfamily"/>
</dbReference>
<gene>
    <name evidence="1" type="ORF">BECKLFY1418C_GA0070996_102012</name>
</gene>
<organism evidence="1">
    <name type="scientific">Candidatus Kentrum sp. LFY</name>
    <dbReference type="NCBI Taxonomy" id="2126342"/>
    <lineage>
        <taxon>Bacteria</taxon>
        <taxon>Pseudomonadati</taxon>
        <taxon>Pseudomonadota</taxon>
        <taxon>Gammaproteobacteria</taxon>
        <taxon>Candidatus Kentrum</taxon>
    </lineage>
</organism>
<evidence type="ECO:0000313" key="1">
    <source>
        <dbReference type="EMBL" id="VFK16039.1"/>
    </source>
</evidence>
<evidence type="ECO:0008006" key="2">
    <source>
        <dbReference type="Google" id="ProtNLM"/>
    </source>
</evidence>
<proteinExistence type="predicted"/>
<dbReference type="Gene3D" id="3.40.50.2300">
    <property type="match status" value="1"/>
</dbReference>
<dbReference type="SUPFAM" id="SSF52172">
    <property type="entry name" value="CheY-like"/>
    <property type="match status" value="1"/>
</dbReference>